<dbReference type="InterPro" id="IPR010635">
    <property type="entry name" value="Heparan_SO4-6-sulfoTrfase"/>
</dbReference>
<dbReference type="OrthoDB" id="406981at2759"/>
<accession>A0A2V0PI96</accession>
<feature type="region of interest" description="Disordered" evidence="8">
    <location>
        <begin position="391"/>
        <end position="425"/>
    </location>
</feature>
<feature type="compositionally biased region" description="Basic and acidic residues" evidence="8">
    <location>
        <begin position="394"/>
        <end position="407"/>
    </location>
</feature>
<dbReference type="InterPro" id="IPR001202">
    <property type="entry name" value="WW_dom"/>
</dbReference>
<evidence type="ECO:0000313" key="12">
    <source>
        <dbReference type="Proteomes" id="UP000247498"/>
    </source>
</evidence>
<evidence type="ECO:0000256" key="8">
    <source>
        <dbReference type="SAM" id="MobiDB-lite"/>
    </source>
</evidence>
<organism evidence="11 12">
    <name type="scientific">Raphidocelis subcapitata</name>
    <dbReference type="NCBI Taxonomy" id="307507"/>
    <lineage>
        <taxon>Eukaryota</taxon>
        <taxon>Viridiplantae</taxon>
        <taxon>Chlorophyta</taxon>
        <taxon>core chlorophytes</taxon>
        <taxon>Chlorophyceae</taxon>
        <taxon>CS clade</taxon>
        <taxon>Sphaeropleales</taxon>
        <taxon>Selenastraceae</taxon>
        <taxon>Raphidocelis</taxon>
    </lineage>
</organism>
<dbReference type="CDD" id="cd00201">
    <property type="entry name" value="WW"/>
    <property type="match status" value="1"/>
</dbReference>
<gene>
    <name evidence="11" type="ORF">Rsub_11291</name>
</gene>
<keyword evidence="3" id="KW-0812">Transmembrane</keyword>
<evidence type="ECO:0000256" key="4">
    <source>
        <dbReference type="ARBA" id="ARBA00022989"/>
    </source>
</evidence>
<evidence type="ECO:0000256" key="2">
    <source>
        <dbReference type="ARBA" id="ARBA00022679"/>
    </source>
</evidence>
<dbReference type="AlphaFoldDB" id="A0A2V0PI96"/>
<dbReference type="PROSITE" id="PS50020">
    <property type="entry name" value="WW_DOMAIN_2"/>
    <property type="match status" value="1"/>
</dbReference>
<evidence type="ECO:0000256" key="7">
    <source>
        <dbReference type="SAM" id="Coils"/>
    </source>
</evidence>
<dbReference type="GO" id="GO:0017095">
    <property type="term" value="F:heparan sulfate 6-sulfotransferase activity"/>
    <property type="evidence" value="ECO:0007669"/>
    <property type="project" value="TreeGrafter"/>
</dbReference>
<dbReference type="GO" id="GO:0016020">
    <property type="term" value="C:membrane"/>
    <property type="evidence" value="ECO:0007669"/>
    <property type="project" value="UniProtKB-SubCell"/>
</dbReference>
<dbReference type="PANTHER" id="PTHR12812">
    <property type="entry name" value="HEPARAN SULFATE 6-O-SULFOTRANSFERASE 3"/>
    <property type="match status" value="1"/>
</dbReference>
<dbReference type="FunCoup" id="A0A2V0PI96">
    <property type="interactions" value="129"/>
</dbReference>
<dbReference type="Gene3D" id="3.40.50.300">
    <property type="entry name" value="P-loop containing nucleotide triphosphate hydrolases"/>
    <property type="match status" value="1"/>
</dbReference>
<dbReference type="STRING" id="307507.A0A2V0PI96"/>
<keyword evidence="9" id="KW-0732">Signal</keyword>
<evidence type="ECO:0000256" key="1">
    <source>
        <dbReference type="ARBA" id="ARBA00004167"/>
    </source>
</evidence>
<dbReference type="InParanoid" id="A0A2V0PI96"/>
<comment type="subcellular location">
    <subcellularLocation>
        <location evidence="1">Membrane</location>
        <topology evidence="1">Single-pass membrane protein</topology>
    </subcellularLocation>
</comment>
<evidence type="ECO:0000256" key="3">
    <source>
        <dbReference type="ARBA" id="ARBA00022692"/>
    </source>
</evidence>
<protein>
    <recommendedName>
        <fullName evidence="10">WW domain-containing protein</fullName>
    </recommendedName>
</protein>
<feature type="chain" id="PRO_5016014636" description="WW domain-containing protein" evidence="9">
    <location>
        <begin position="43"/>
        <end position="515"/>
    </location>
</feature>
<dbReference type="PANTHER" id="PTHR12812:SF0">
    <property type="entry name" value="HEPARAN-SULFATE 6-O-SULFOTRANSFERASE"/>
    <property type="match status" value="1"/>
</dbReference>
<keyword evidence="4" id="KW-1133">Transmembrane helix</keyword>
<sequence>MRRERPRCPPAGAAPRSPRAPLPPLLLLPLLALALAPRPVAGDQQDCASLLRDFYEFNQKEAVPFNVDNMVYFLHVPRTAGRTFHTCLLKQGVPASKRCPKSYDHLRIDVGLPSCRLLSSHDDFSVVQQLPPGTAVVTQLRDPVDRFLSAYEFAIEVASRQVKKPPNQAKNRTATAGRTLTDEVWPWSHLVPFFVQDTRARLAAATAKADAEKAAGGPGHWLQLATEEGRTYYWNKARNTSKWQLDEADKPHLVPPLDPYNNPLTMPLAEFAAHPLAVDLVHNGEAFQVLGLTNYSHWPKADALRQCAISDQGVARELSAYAKRRLATFAHVGTTDALFESVEACAGALGMALDAPAYAQGEARRANIENPNRSLRYPEAIARGERAAAAAAAAHEKAAHDHGRGEEGPEFYDDGPPGPGGDAEGLHELAGAVRAAAARADGAAAAWNAAVRSGAPQAELRSLRLDLSRARAEVAAAQDALLAARGEEAEKRAREVANANKLIETGGGGVFWGAD</sequence>
<comment type="caution">
    <text evidence="11">The sequence shown here is derived from an EMBL/GenBank/DDBJ whole genome shotgun (WGS) entry which is preliminary data.</text>
</comment>
<dbReference type="SUPFAM" id="SSF51045">
    <property type="entry name" value="WW domain"/>
    <property type="match status" value="1"/>
</dbReference>
<keyword evidence="6" id="KW-0325">Glycoprotein</keyword>
<dbReference type="EMBL" id="BDRX01000133">
    <property type="protein sequence ID" value="GBF98742.1"/>
    <property type="molecule type" value="Genomic_DNA"/>
</dbReference>
<feature type="signal peptide" evidence="9">
    <location>
        <begin position="1"/>
        <end position="42"/>
    </location>
</feature>
<feature type="coiled-coil region" evidence="7">
    <location>
        <begin position="460"/>
        <end position="487"/>
    </location>
</feature>
<evidence type="ECO:0000256" key="6">
    <source>
        <dbReference type="ARBA" id="ARBA00023180"/>
    </source>
</evidence>
<feature type="domain" description="WW" evidence="10">
    <location>
        <begin position="215"/>
        <end position="248"/>
    </location>
</feature>
<keyword evidence="2" id="KW-0808">Transferase</keyword>
<evidence type="ECO:0000256" key="9">
    <source>
        <dbReference type="SAM" id="SignalP"/>
    </source>
</evidence>
<dbReference type="InterPro" id="IPR036020">
    <property type="entry name" value="WW_dom_sf"/>
</dbReference>
<evidence type="ECO:0000256" key="5">
    <source>
        <dbReference type="ARBA" id="ARBA00023136"/>
    </source>
</evidence>
<proteinExistence type="predicted"/>
<name>A0A2V0PI96_9CHLO</name>
<keyword evidence="5" id="KW-0472">Membrane</keyword>
<evidence type="ECO:0000313" key="11">
    <source>
        <dbReference type="EMBL" id="GBF98742.1"/>
    </source>
</evidence>
<dbReference type="Proteomes" id="UP000247498">
    <property type="component" value="Unassembled WGS sequence"/>
</dbReference>
<dbReference type="InterPro" id="IPR027417">
    <property type="entry name" value="P-loop_NTPase"/>
</dbReference>
<reference evidence="11 12" key="1">
    <citation type="journal article" date="2018" name="Sci. Rep.">
        <title>Raphidocelis subcapitata (=Pseudokirchneriella subcapitata) provides an insight into genome evolution and environmental adaptations in the Sphaeropleales.</title>
        <authorList>
            <person name="Suzuki S."/>
            <person name="Yamaguchi H."/>
            <person name="Nakajima N."/>
            <person name="Kawachi M."/>
        </authorList>
    </citation>
    <scope>NUCLEOTIDE SEQUENCE [LARGE SCALE GENOMIC DNA]</scope>
    <source>
        <strain evidence="11 12">NIES-35</strain>
    </source>
</reference>
<keyword evidence="12" id="KW-1185">Reference proteome</keyword>
<evidence type="ECO:0000259" key="10">
    <source>
        <dbReference type="PROSITE" id="PS50020"/>
    </source>
</evidence>
<keyword evidence="7" id="KW-0175">Coiled coil</keyword>